<feature type="compositionally biased region" description="Basic and acidic residues" evidence="1">
    <location>
        <begin position="109"/>
        <end position="121"/>
    </location>
</feature>
<dbReference type="EMBL" id="FOXX01000003">
    <property type="protein sequence ID" value="SFQ47384.1"/>
    <property type="molecule type" value="Genomic_DNA"/>
</dbReference>
<gene>
    <name evidence="2" type="ORF">SAMN02745910_01547</name>
</gene>
<reference evidence="2 3" key="1">
    <citation type="submission" date="2016-10" db="EMBL/GenBank/DDBJ databases">
        <authorList>
            <person name="Varghese N."/>
            <person name="Submissions S."/>
        </authorList>
    </citation>
    <scope>NUCLEOTIDE SEQUENCE [LARGE SCALE GENOMIC DNA]</scope>
    <source>
        <strain evidence="2 3">DSM 13796</strain>
    </source>
</reference>
<comment type="caution">
    <text evidence="2">The sequence shown here is derived from an EMBL/GenBank/DDBJ whole genome shotgun (WGS) entry which is preliminary data.</text>
</comment>
<dbReference type="GeneID" id="93710250"/>
<proteinExistence type="predicted"/>
<protein>
    <submittedName>
        <fullName evidence="2">Uncharacterized protein</fullName>
    </submittedName>
</protein>
<keyword evidence="3" id="KW-1185">Reference proteome</keyword>
<name>A0A1I5YSU9_9BACI</name>
<evidence type="ECO:0000313" key="3">
    <source>
        <dbReference type="Proteomes" id="UP000182762"/>
    </source>
</evidence>
<evidence type="ECO:0000256" key="1">
    <source>
        <dbReference type="SAM" id="MobiDB-lite"/>
    </source>
</evidence>
<feature type="compositionally biased region" description="Polar residues" evidence="1">
    <location>
        <begin position="98"/>
        <end position="108"/>
    </location>
</feature>
<feature type="compositionally biased region" description="Low complexity" evidence="1">
    <location>
        <begin position="86"/>
        <end position="97"/>
    </location>
</feature>
<dbReference type="RefSeq" id="WP_074842801.1">
    <property type="nucleotide sequence ID" value="NZ_FOXX01000003.1"/>
</dbReference>
<feature type="region of interest" description="Disordered" evidence="1">
    <location>
        <begin position="86"/>
        <end position="134"/>
    </location>
</feature>
<accession>A0A1I5YSU9</accession>
<sequence>MTNEKKRKTQYNWKFKSNETDEFYEWFENQDNIALSLRKMVYHMIELYGTESILNHHVDKEMSRDMFILEALRGKDTLTVKESILSGGSLGKGSSASENLYSSVQNERPINEEPNKPETKSKVNYQEVNPKSIF</sequence>
<feature type="compositionally biased region" description="Polar residues" evidence="1">
    <location>
        <begin position="122"/>
        <end position="134"/>
    </location>
</feature>
<evidence type="ECO:0000313" key="2">
    <source>
        <dbReference type="EMBL" id="SFQ47384.1"/>
    </source>
</evidence>
<organism evidence="2 3">
    <name type="scientific">Priestia endophytica DSM 13796</name>
    <dbReference type="NCBI Taxonomy" id="1121089"/>
    <lineage>
        <taxon>Bacteria</taxon>
        <taxon>Bacillati</taxon>
        <taxon>Bacillota</taxon>
        <taxon>Bacilli</taxon>
        <taxon>Bacillales</taxon>
        <taxon>Bacillaceae</taxon>
        <taxon>Priestia</taxon>
    </lineage>
</organism>
<dbReference type="Proteomes" id="UP000182762">
    <property type="component" value="Unassembled WGS sequence"/>
</dbReference>